<reference evidence="2 3" key="1">
    <citation type="submission" date="2019-10" db="EMBL/GenBank/DDBJ databases">
        <title>Alkalibaculum tamaniensis sp.nov., a new alkaliphilic acetogen, isolated on methoxylated aromatics from a mud volcano.</title>
        <authorList>
            <person name="Khomyakova M.A."/>
            <person name="Merkel A.Y."/>
            <person name="Bonch-Osmolovskaya E.A."/>
            <person name="Slobodkin A.I."/>
        </authorList>
    </citation>
    <scope>NUCLEOTIDE SEQUENCE [LARGE SCALE GENOMIC DNA]</scope>
    <source>
        <strain evidence="2 3">M08DMB</strain>
    </source>
</reference>
<evidence type="ECO:0000313" key="3">
    <source>
        <dbReference type="Proteomes" id="UP000440004"/>
    </source>
</evidence>
<keyword evidence="3" id="KW-1185">Reference proteome</keyword>
<dbReference type="InterPro" id="IPR008533">
    <property type="entry name" value="DUF815"/>
</dbReference>
<dbReference type="PANTHER" id="PTHR42935">
    <property type="entry name" value="SLR0930 PROTEIN"/>
    <property type="match status" value="1"/>
</dbReference>
<dbReference type="EMBL" id="WHNX01000003">
    <property type="protein sequence ID" value="MPW24607.1"/>
    <property type="molecule type" value="Genomic_DNA"/>
</dbReference>
<dbReference type="RefSeq" id="WP_152801262.1">
    <property type="nucleotide sequence ID" value="NZ_WHNX01000003.1"/>
</dbReference>
<feature type="domain" description="AAA+ ATPase" evidence="1">
    <location>
        <begin position="212"/>
        <end position="331"/>
    </location>
</feature>
<accession>A0A6A7K5R0</accession>
<organism evidence="2 3">
    <name type="scientific">Alkalibaculum sporogenes</name>
    <dbReference type="NCBI Taxonomy" id="2655001"/>
    <lineage>
        <taxon>Bacteria</taxon>
        <taxon>Bacillati</taxon>
        <taxon>Bacillota</taxon>
        <taxon>Clostridia</taxon>
        <taxon>Eubacteriales</taxon>
        <taxon>Eubacteriaceae</taxon>
        <taxon>Alkalibaculum</taxon>
    </lineage>
</organism>
<dbReference type="PANTHER" id="PTHR42935:SF1">
    <property type="entry name" value="SLR0930 PROTEIN"/>
    <property type="match status" value="1"/>
</dbReference>
<sequence length="403" mass="47438">MHELDQLVVFRNIRENEILISFRNFIAENDRNYKIEQLFKLQYLILNHECLKVFSWKEIILKIILTDENIFSLKCENGDSIDSTLITLTTGDVKILRDVYNYDWINQLEELSIKRSTLFTLNDCRNSEYLELHNLFANENLGETFIVKELIKYLNTYGTGMYSKNYVFKWNDTKKLTPIHKFDQVSFSDLIGYERQINCLKENTNAFINKGKANNVLLYGQRGTGKSSSLKALASEYSSVGLRIIELRKKDIEQITLITDIIRERNYKFIIFIDDLSFEEFETDYKNFKAIIEGSFEKKPDNVLIYVTSNRRHLIRESFKDREEDVHSNETLQEKLSLFDRFGITILYDQPKDELYNEMVITLAERNGITLPKHELLRLANEWKISKSSKSGRTAQQLIDTLI</sequence>
<dbReference type="CDD" id="cd00009">
    <property type="entry name" value="AAA"/>
    <property type="match status" value="1"/>
</dbReference>
<comment type="caution">
    <text evidence="2">The sequence shown here is derived from an EMBL/GenBank/DDBJ whole genome shotgun (WGS) entry which is preliminary data.</text>
</comment>
<dbReference type="Gene3D" id="3.40.50.300">
    <property type="entry name" value="P-loop containing nucleotide triphosphate hydrolases"/>
    <property type="match status" value="1"/>
</dbReference>
<proteinExistence type="predicted"/>
<dbReference type="InterPro" id="IPR027417">
    <property type="entry name" value="P-loop_NTPase"/>
</dbReference>
<evidence type="ECO:0000313" key="2">
    <source>
        <dbReference type="EMBL" id="MPW24607.1"/>
    </source>
</evidence>
<gene>
    <name evidence="2" type="ORF">GC105_02215</name>
</gene>
<protein>
    <submittedName>
        <fullName evidence="2">DUF815 domain-containing protein</fullName>
    </submittedName>
</protein>
<dbReference type="AlphaFoldDB" id="A0A6A7K5R0"/>
<name>A0A6A7K5R0_9FIRM</name>
<evidence type="ECO:0000259" key="1">
    <source>
        <dbReference type="SMART" id="SM00382"/>
    </source>
</evidence>
<dbReference type="InterPro" id="IPR003593">
    <property type="entry name" value="AAA+_ATPase"/>
</dbReference>
<dbReference type="Proteomes" id="UP000440004">
    <property type="component" value="Unassembled WGS sequence"/>
</dbReference>
<dbReference type="SUPFAM" id="SSF52540">
    <property type="entry name" value="P-loop containing nucleoside triphosphate hydrolases"/>
    <property type="match status" value="1"/>
</dbReference>
<dbReference type="SMART" id="SM00382">
    <property type="entry name" value="AAA"/>
    <property type="match status" value="1"/>
</dbReference>
<dbReference type="Pfam" id="PF05673">
    <property type="entry name" value="DUF815"/>
    <property type="match status" value="1"/>
</dbReference>